<dbReference type="OrthoDB" id="8954335at2759"/>
<feature type="chain" id="PRO_5035261211" description="G domain-containing protein" evidence="2">
    <location>
        <begin position="24"/>
        <end position="352"/>
    </location>
</feature>
<protein>
    <recommendedName>
        <fullName evidence="3">G domain-containing protein</fullName>
    </recommendedName>
</protein>
<dbReference type="PROSITE" id="PS51257">
    <property type="entry name" value="PROKAR_LIPOPROTEIN"/>
    <property type="match status" value="1"/>
</dbReference>
<feature type="coiled-coil region" evidence="1">
    <location>
        <begin position="226"/>
        <end position="257"/>
    </location>
</feature>
<keyword evidence="1" id="KW-0175">Coiled coil</keyword>
<dbReference type="CDD" id="cd00882">
    <property type="entry name" value="Ras_like_GTPase"/>
    <property type="match status" value="1"/>
</dbReference>
<keyword evidence="5" id="KW-1185">Reference proteome</keyword>
<reference evidence="4" key="1">
    <citation type="submission" date="2020-01" db="EMBL/GenBank/DDBJ databases">
        <title>Development of genomics and gene disruption for Polysphondylium violaceum indicates a role for the polyketide synthase stlB in stalk morphogenesis.</title>
        <authorList>
            <person name="Narita B."/>
            <person name="Kawabe Y."/>
            <person name="Kin K."/>
            <person name="Saito T."/>
            <person name="Gibbs R."/>
            <person name="Kuspa A."/>
            <person name="Muzny D."/>
            <person name="Queller D."/>
            <person name="Richards S."/>
            <person name="Strassman J."/>
            <person name="Sucgang R."/>
            <person name="Worley K."/>
            <person name="Schaap P."/>
        </authorList>
    </citation>
    <scope>NUCLEOTIDE SEQUENCE</scope>
    <source>
        <strain evidence="4">QSvi11</strain>
    </source>
</reference>
<name>A0A8J4V1X1_9MYCE</name>
<evidence type="ECO:0000313" key="4">
    <source>
        <dbReference type="EMBL" id="KAF2070892.1"/>
    </source>
</evidence>
<dbReference type="Gene3D" id="3.40.50.300">
    <property type="entry name" value="P-loop containing nucleotide triphosphate hydrolases"/>
    <property type="match status" value="1"/>
</dbReference>
<dbReference type="Pfam" id="PF01926">
    <property type="entry name" value="MMR_HSR1"/>
    <property type="match status" value="1"/>
</dbReference>
<evidence type="ECO:0000256" key="2">
    <source>
        <dbReference type="SAM" id="SignalP"/>
    </source>
</evidence>
<organism evidence="4 5">
    <name type="scientific">Polysphondylium violaceum</name>
    <dbReference type="NCBI Taxonomy" id="133409"/>
    <lineage>
        <taxon>Eukaryota</taxon>
        <taxon>Amoebozoa</taxon>
        <taxon>Evosea</taxon>
        <taxon>Eumycetozoa</taxon>
        <taxon>Dictyostelia</taxon>
        <taxon>Dictyosteliales</taxon>
        <taxon>Dictyosteliaceae</taxon>
        <taxon>Polysphondylium</taxon>
    </lineage>
</organism>
<evidence type="ECO:0000259" key="3">
    <source>
        <dbReference type="Pfam" id="PF01926"/>
    </source>
</evidence>
<feature type="signal peptide" evidence="2">
    <location>
        <begin position="1"/>
        <end position="23"/>
    </location>
</feature>
<accession>A0A8J4V1X1</accession>
<evidence type="ECO:0000313" key="5">
    <source>
        <dbReference type="Proteomes" id="UP000695562"/>
    </source>
</evidence>
<dbReference type="SUPFAM" id="SSF52540">
    <property type="entry name" value="P-loop containing nucleoside triphosphate hydrolases"/>
    <property type="match status" value="1"/>
</dbReference>
<gene>
    <name evidence="4" type="ORF">CYY_007793</name>
</gene>
<feature type="domain" description="G" evidence="3">
    <location>
        <begin position="31"/>
        <end position="148"/>
    </location>
</feature>
<dbReference type="EMBL" id="AJWJ01000435">
    <property type="protein sequence ID" value="KAF2070892.1"/>
    <property type="molecule type" value="Genomic_DNA"/>
</dbReference>
<dbReference type="InterPro" id="IPR006073">
    <property type="entry name" value="GTP-bd"/>
</dbReference>
<dbReference type="AlphaFoldDB" id="A0A8J4V1X1"/>
<proteinExistence type="predicted"/>
<evidence type="ECO:0000256" key="1">
    <source>
        <dbReference type="SAM" id="Coils"/>
    </source>
</evidence>
<dbReference type="GO" id="GO:0005525">
    <property type="term" value="F:GTP binding"/>
    <property type="evidence" value="ECO:0007669"/>
    <property type="project" value="InterPro"/>
</dbReference>
<dbReference type="Proteomes" id="UP000695562">
    <property type="component" value="Unassembled WGS sequence"/>
</dbReference>
<keyword evidence="2" id="KW-0732">Signal</keyword>
<sequence>MIKFTNLLHLYIVMACLINTVLCTDTKPIVVAMYGNPGSGKSTILSTLTKIPGAFQSGISQITGLTKTHKSITVDNVMYIDTPGLADVKDREQAAQEIEQSLKTNQRYKVFFVVSPTSGRVSSMDLSTIKIIIQSIPEDIKFGIIYNKLTKRIYDQYLNSIILDTIHESLLDRPPHKYLLLRNLEELEEQDNVIPKDQDFNNDLVQFIKEFPDTYLPEEQVQPLPADEYENLLKEMEENHKKVLQDYQNQIKEFQDLYNNSCVKYDTETEERSSPFEREGPSSKRIKWRGLKTRKVKETIVEKGETIEKYLRINCIKGNGQIEYGQWTFVGNREVVTNRETKSENKKLIFNL</sequence>
<dbReference type="InterPro" id="IPR027417">
    <property type="entry name" value="P-loop_NTPase"/>
</dbReference>
<comment type="caution">
    <text evidence="4">The sequence shown here is derived from an EMBL/GenBank/DDBJ whole genome shotgun (WGS) entry which is preliminary data.</text>
</comment>